<feature type="non-terminal residue" evidence="2">
    <location>
        <position position="1"/>
    </location>
</feature>
<evidence type="ECO:0000256" key="1">
    <source>
        <dbReference type="SAM" id="Phobius"/>
    </source>
</evidence>
<dbReference type="Proteomes" id="UP001164746">
    <property type="component" value="Chromosome 8"/>
</dbReference>
<keyword evidence="3" id="KW-1185">Reference proteome</keyword>
<keyword evidence="1" id="KW-0812">Transmembrane</keyword>
<sequence>MYFRYNVEKASSAMADGSIRLRKSDFRATGIPNYSETFAPWECMMAYSAPSHMVYLILSPIISTLLAFVNMITVYVFCRHFRLASLSLIIIVNICACDIFVCLFSNTFYVANLWHPTYAWTTGA</sequence>
<evidence type="ECO:0000313" key="2">
    <source>
        <dbReference type="EMBL" id="WAR11521.1"/>
    </source>
</evidence>
<proteinExistence type="predicted"/>
<dbReference type="SUPFAM" id="SSF81321">
    <property type="entry name" value="Family A G protein-coupled receptor-like"/>
    <property type="match status" value="1"/>
</dbReference>
<organism evidence="2 3">
    <name type="scientific">Mya arenaria</name>
    <name type="common">Soft-shell clam</name>
    <dbReference type="NCBI Taxonomy" id="6604"/>
    <lineage>
        <taxon>Eukaryota</taxon>
        <taxon>Metazoa</taxon>
        <taxon>Spiralia</taxon>
        <taxon>Lophotrochozoa</taxon>
        <taxon>Mollusca</taxon>
        <taxon>Bivalvia</taxon>
        <taxon>Autobranchia</taxon>
        <taxon>Heteroconchia</taxon>
        <taxon>Euheterodonta</taxon>
        <taxon>Imparidentia</taxon>
        <taxon>Neoheterodontei</taxon>
        <taxon>Myida</taxon>
        <taxon>Myoidea</taxon>
        <taxon>Myidae</taxon>
        <taxon>Mya</taxon>
    </lineage>
</organism>
<dbReference type="EMBL" id="CP111019">
    <property type="protein sequence ID" value="WAR11521.1"/>
    <property type="molecule type" value="Genomic_DNA"/>
</dbReference>
<feature type="transmembrane region" description="Helical" evidence="1">
    <location>
        <begin position="90"/>
        <end position="111"/>
    </location>
</feature>
<accession>A0ABY7ERT6</accession>
<gene>
    <name evidence="2" type="ORF">MAR_025701</name>
</gene>
<dbReference type="Gene3D" id="1.20.1070.10">
    <property type="entry name" value="Rhodopsin 7-helix transmembrane proteins"/>
    <property type="match status" value="1"/>
</dbReference>
<evidence type="ECO:0000313" key="3">
    <source>
        <dbReference type="Proteomes" id="UP001164746"/>
    </source>
</evidence>
<protein>
    <submittedName>
        <fullName evidence="2">Uncharacterized protein</fullName>
    </submittedName>
</protein>
<keyword evidence="1" id="KW-1133">Transmembrane helix</keyword>
<keyword evidence="1" id="KW-0472">Membrane</keyword>
<feature type="transmembrane region" description="Helical" evidence="1">
    <location>
        <begin position="54"/>
        <end position="78"/>
    </location>
</feature>
<name>A0ABY7ERT6_MYAAR</name>
<reference evidence="2" key="1">
    <citation type="submission" date="2022-11" db="EMBL/GenBank/DDBJ databases">
        <title>Centuries of genome instability and evolution in soft-shell clam transmissible cancer (bioRxiv).</title>
        <authorList>
            <person name="Hart S.F.M."/>
            <person name="Yonemitsu M.A."/>
            <person name="Giersch R.M."/>
            <person name="Beal B.F."/>
            <person name="Arriagada G."/>
            <person name="Davis B.W."/>
            <person name="Ostrander E.A."/>
            <person name="Goff S.P."/>
            <person name="Metzger M.J."/>
        </authorList>
    </citation>
    <scope>NUCLEOTIDE SEQUENCE</scope>
    <source>
        <strain evidence="2">MELC-2E11</strain>
        <tissue evidence="2">Siphon/mantle</tissue>
    </source>
</reference>